<accession>A0A183SZT6</accession>
<feature type="compositionally biased region" description="Basic and acidic residues" evidence="1">
    <location>
        <begin position="410"/>
        <end position="424"/>
    </location>
</feature>
<evidence type="ECO:0000313" key="4">
    <source>
        <dbReference type="WBParaSite" id="SSLN_0001009601-mRNA-1"/>
    </source>
</evidence>
<feature type="region of interest" description="Disordered" evidence="1">
    <location>
        <begin position="276"/>
        <end position="341"/>
    </location>
</feature>
<feature type="region of interest" description="Disordered" evidence="1">
    <location>
        <begin position="842"/>
        <end position="887"/>
    </location>
</feature>
<feature type="compositionally biased region" description="Basic and acidic residues" evidence="1">
    <location>
        <begin position="878"/>
        <end position="887"/>
    </location>
</feature>
<reference evidence="2 3" key="2">
    <citation type="submission" date="2018-11" db="EMBL/GenBank/DDBJ databases">
        <authorList>
            <consortium name="Pathogen Informatics"/>
        </authorList>
    </citation>
    <scope>NUCLEOTIDE SEQUENCE [LARGE SCALE GENOMIC DNA]</scope>
    <source>
        <strain evidence="2 3">NST_G2</strain>
    </source>
</reference>
<protein>
    <submittedName>
        <fullName evidence="2 4">Uncharacterized protein</fullName>
    </submittedName>
</protein>
<feature type="compositionally biased region" description="Low complexity" evidence="1">
    <location>
        <begin position="286"/>
        <end position="298"/>
    </location>
</feature>
<gene>
    <name evidence="2" type="ORF">SSLN_LOCUS9734</name>
</gene>
<dbReference type="Proteomes" id="UP000275846">
    <property type="component" value="Unassembled WGS sequence"/>
</dbReference>
<proteinExistence type="predicted"/>
<feature type="compositionally biased region" description="Polar residues" evidence="1">
    <location>
        <begin position="311"/>
        <end position="322"/>
    </location>
</feature>
<feature type="region of interest" description="Disordered" evidence="1">
    <location>
        <begin position="410"/>
        <end position="430"/>
    </location>
</feature>
<evidence type="ECO:0000313" key="3">
    <source>
        <dbReference type="Proteomes" id="UP000275846"/>
    </source>
</evidence>
<reference evidence="4" key="1">
    <citation type="submission" date="2016-06" db="UniProtKB">
        <authorList>
            <consortium name="WormBaseParasite"/>
        </authorList>
    </citation>
    <scope>IDENTIFICATION</scope>
</reference>
<evidence type="ECO:0000313" key="2">
    <source>
        <dbReference type="EMBL" id="VDL96119.1"/>
    </source>
</evidence>
<sequence length="939" mass="96870">MDPSISSLLIGRLAAAATASKPIQVCLSQILMSQVDSSTQVSSAVATANLVSPAHGIGGSTGGGLAGLAGVHLSKLTPASVAMSIGSGFSQPGGLTRQGLPVYSSASSTIGGGLPSVAVSSCDPLAFNKAILFGDFCTAQQLAAAGHSSALPPVSSAAATASAATTTTTGLTFHRTGTASPLLRPFDYYYYLRQNGQIAFNGCPGGPSDYTDPAYIHSRALDPSVLPMPSGGPGGGRRSVVYPTGGASSSAALKQASRPPLVSTTAVSTAGFNDPALQTTYRKHPSSSQSTPSSASPPLVQRREAHRHHGTQQSVGRQSPVTCSRAPSAGQQFSASSPHAENSIRPIYCPVSPCSPKNEGRGSRQSSHGASSYELADALARTERSDEANAALAANIANFVDQANRTYQDEVERYTSRDRSDSMRTRTSSEASQMLAAVRSIRQRTGAFGGLPYAPGPLYSSYADALSLTDLADRFQASEILATYNSMAAAASASQAQAPPTTASRNTEGIFPRRHEPVNEMTRTLHSPDLGCYANLGLASRDSDRSTQPTPTVHHHGCRKTSFSSTTSAAVASDPQPPRQLASSGGGGQQRSHDSYVGPDCPGDVLSASSFMQSLICNPSRGSVEFTAEDGAHAAHSQARHGPPNVNVGGTNVGHPGDPRLLSAAAASRHVVGSSRLSPHHSSVLVLGSDTSNGVDTVFRPPEPHLTAAASSAGNVVGTLGAEIEKAIAEGIKPKSAADPPKVRLKSPQQQQQSIGLLSEAGDHGMLSFDAVCPKKHNRLSSSHSSSSSITVIASPAPTVLHEPPSVGTATVKAPRLSSSVAEEHLRPSSATLVVSGKNASAMDAAPVQPGPAGDQRAFPSPASSPQAVGRGLTTKSPSDERETALDEENYRAGGSQVLFKSFSHRTDQDFLIEISSHLRGITILTQEGTSYPLARQAV</sequence>
<feature type="compositionally biased region" description="Polar residues" evidence="1">
    <location>
        <begin position="329"/>
        <end position="340"/>
    </location>
</feature>
<dbReference type="EMBL" id="UYSU01035421">
    <property type="protein sequence ID" value="VDL96119.1"/>
    <property type="molecule type" value="Genomic_DNA"/>
</dbReference>
<feature type="region of interest" description="Disordered" evidence="1">
    <location>
        <begin position="541"/>
        <end position="601"/>
    </location>
</feature>
<dbReference type="OrthoDB" id="6303586at2759"/>
<name>A0A183SZT6_SCHSO</name>
<dbReference type="WBParaSite" id="SSLN_0001009601-mRNA-1">
    <property type="protein sequence ID" value="SSLN_0001009601-mRNA-1"/>
    <property type="gene ID" value="SSLN_0001009601"/>
</dbReference>
<keyword evidence="3" id="KW-1185">Reference proteome</keyword>
<feature type="region of interest" description="Disordered" evidence="1">
    <location>
        <begin position="250"/>
        <end position="269"/>
    </location>
</feature>
<dbReference type="AlphaFoldDB" id="A0A183SZT6"/>
<feature type="region of interest" description="Disordered" evidence="1">
    <location>
        <begin position="733"/>
        <end position="752"/>
    </location>
</feature>
<dbReference type="STRING" id="70667.A0A183SZT6"/>
<evidence type="ECO:0000256" key="1">
    <source>
        <dbReference type="SAM" id="MobiDB-lite"/>
    </source>
</evidence>
<feature type="compositionally biased region" description="Low complexity" evidence="1">
    <location>
        <begin position="561"/>
        <end position="573"/>
    </location>
</feature>
<organism evidence="4">
    <name type="scientific">Schistocephalus solidus</name>
    <name type="common">Tapeworm</name>
    <dbReference type="NCBI Taxonomy" id="70667"/>
    <lineage>
        <taxon>Eukaryota</taxon>
        <taxon>Metazoa</taxon>
        <taxon>Spiralia</taxon>
        <taxon>Lophotrochozoa</taxon>
        <taxon>Platyhelminthes</taxon>
        <taxon>Cestoda</taxon>
        <taxon>Eucestoda</taxon>
        <taxon>Diphyllobothriidea</taxon>
        <taxon>Diphyllobothriidae</taxon>
        <taxon>Schistocephalus</taxon>
    </lineage>
</organism>